<evidence type="ECO:0000256" key="6">
    <source>
        <dbReference type="ARBA" id="ARBA00022737"/>
    </source>
</evidence>
<evidence type="ECO:0000313" key="13">
    <source>
        <dbReference type="EMBL" id="KKL14166.1"/>
    </source>
</evidence>
<dbReference type="InterPro" id="IPR001000">
    <property type="entry name" value="GH10_dom"/>
</dbReference>
<keyword evidence="7" id="KW-0378">Hydrolase</keyword>
<evidence type="ECO:0000256" key="10">
    <source>
        <dbReference type="ARBA" id="ARBA00023326"/>
    </source>
</evidence>
<evidence type="ECO:0000256" key="8">
    <source>
        <dbReference type="ARBA" id="ARBA00023277"/>
    </source>
</evidence>
<keyword evidence="9" id="KW-0326">Glycosidase</keyword>
<evidence type="ECO:0000256" key="7">
    <source>
        <dbReference type="ARBA" id="ARBA00022801"/>
    </source>
</evidence>
<dbReference type="Pfam" id="PF02018">
    <property type="entry name" value="CBM_4_9"/>
    <property type="match status" value="2"/>
</dbReference>
<evidence type="ECO:0000256" key="9">
    <source>
        <dbReference type="ARBA" id="ARBA00023295"/>
    </source>
</evidence>
<evidence type="ECO:0000256" key="2">
    <source>
        <dbReference type="ARBA" id="ARBA00007495"/>
    </source>
</evidence>
<evidence type="ECO:0000259" key="12">
    <source>
        <dbReference type="Pfam" id="PF02018"/>
    </source>
</evidence>
<dbReference type="EMBL" id="LAZR01040566">
    <property type="protein sequence ID" value="KKL14166.1"/>
    <property type="molecule type" value="Genomic_DNA"/>
</dbReference>
<dbReference type="EC" id="3.2.1.8" evidence="3"/>
<name>A0A0F9D8N2_9ZZZZ</name>
<keyword evidence="8" id="KW-0119">Carbohydrate metabolism</keyword>
<feature type="non-terminal residue" evidence="13">
    <location>
        <position position="1"/>
    </location>
</feature>
<accession>A0A0F9D8N2</accession>
<evidence type="ECO:0000259" key="11">
    <source>
        <dbReference type="Pfam" id="PF00331"/>
    </source>
</evidence>
<dbReference type="GO" id="GO:0031176">
    <property type="term" value="F:endo-1,4-beta-xylanase activity"/>
    <property type="evidence" value="ECO:0007669"/>
    <property type="project" value="UniProtKB-EC"/>
</dbReference>
<feature type="domain" description="CBM-cenC" evidence="12">
    <location>
        <begin position="298"/>
        <end position="423"/>
    </location>
</feature>
<keyword evidence="6" id="KW-0677">Repeat</keyword>
<dbReference type="InterPro" id="IPR008979">
    <property type="entry name" value="Galactose-bd-like_sf"/>
</dbReference>
<keyword evidence="5" id="KW-0732">Signal</keyword>
<reference evidence="13" key="1">
    <citation type="journal article" date="2015" name="Nature">
        <title>Complex archaea that bridge the gap between prokaryotes and eukaryotes.</title>
        <authorList>
            <person name="Spang A."/>
            <person name="Saw J.H."/>
            <person name="Jorgensen S.L."/>
            <person name="Zaremba-Niedzwiedzka K."/>
            <person name="Martijn J."/>
            <person name="Lind A.E."/>
            <person name="van Eijk R."/>
            <person name="Schleper C."/>
            <person name="Guy L."/>
            <person name="Ettema T.J."/>
        </authorList>
    </citation>
    <scope>NUCLEOTIDE SEQUENCE</scope>
</reference>
<dbReference type="PANTHER" id="PTHR31490">
    <property type="entry name" value="GLYCOSYL HYDROLASE"/>
    <property type="match status" value="1"/>
</dbReference>
<dbReference type="Gene3D" id="2.60.120.260">
    <property type="entry name" value="Galactose-binding domain-like"/>
    <property type="match status" value="2"/>
</dbReference>
<feature type="non-terminal residue" evidence="13">
    <location>
        <position position="492"/>
    </location>
</feature>
<gene>
    <name evidence="13" type="ORF">LCGC14_2518480</name>
</gene>
<comment type="caution">
    <text evidence="13">The sequence shown here is derived from an EMBL/GenBank/DDBJ whole genome shotgun (WGS) entry which is preliminary data.</text>
</comment>
<evidence type="ECO:0000256" key="5">
    <source>
        <dbReference type="ARBA" id="ARBA00022729"/>
    </source>
</evidence>
<feature type="domain" description="CBM-cenC" evidence="12">
    <location>
        <begin position="142"/>
        <end position="271"/>
    </location>
</feature>
<sequence>QDRAEENKVTTAELPLELAEKITRYDVLNSYTDYVLGAGIIMDRYTSNDVYRNLVNENFDDVTVGYAMKHGAMVNAQGEINFEPVDNFMALANEGGIDVYGHTLVWHANQNANYLNGLIAPTVIPGSSGPNSLDLSGLKDNSFNGWGLNNPGDGITIVENEGLTGDSQAIQLIASASSSEPYNLQLATPDISVESSHEYEISFYIKSDLTGKGRISFDANVTNQYPYKDWYNTGGEFTEAFETNSQWQQVKFTVDDIKPDATTFKFNFDLGYLPGVTYLIDVNNISVVDLDAEAETVNLITNGDFESGTLDPWTGYGNSSTREVSAEGAGYGDTGYAMVLTNPTVAQSYEAQQVYEFDAPLEQGTELTFSFYIKAETASSIQVEFQSPDYSADYSGAIEVGTSWMQIVRTITPSVADRGKFIFDFGESATTFYIDNVVLTNGEVSTGTDPIIIEKTDEEKEELIGGAMEDWISQMLTHYKSEVTAWDVVNEP</sequence>
<keyword evidence="4" id="KW-0858">Xylan degradation</keyword>
<keyword evidence="10" id="KW-0624">Polysaccharide degradation</keyword>
<feature type="domain" description="GH10" evidence="11">
    <location>
        <begin position="462"/>
        <end position="492"/>
    </location>
</feature>
<comment type="similarity">
    <text evidence="2">Belongs to the glycosyl hydrolase 10 (cellulase F) family.</text>
</comment>
<dbReference type="AlphaFoldDB" id="A0A0F9D8N2"/>
<feature type="domain" description="GH10" evidence="11">
    <location>
        <begin position="37"/>
        <end position="116"/>
    </location>
</feature>
<dbReference type="SUPFAM" id="SSF51445">
    <property type="entry name" value="(Trans)glycosidases"/>
    <property type="match status" value="1"/>
</dbReference>
<dbReference type="InterPro" id="IPR003305">
    <property type="entry name" value="CenC_carb-bd"/>
</dbReference>
<dbReference type="InterPro" id="IPR017853">
    <property type="entry name" value="GH"/>
</dbReference>
<organism evidence="13">
    <name type="scientific">marine sediment metagenome</name>
    <dbReference type="NCBI Taxonomy" id="412755"/>
    <lineage>
        <taxon>unclassified sequences</taxon>
        <taxon>metagenomes</taxon>
        <taxon>ecological metagenomes</taxon>
    </lineage>
</organism>
<dbReference type="InterPro" id="IPR044846">
    <property type="entry name" value="GH10"/>
</dbReference>
<dbReference type="Gene3D" id="3.20.20.80">
    <property type="entry name" value="Glycosidases"/>
    <property type="match status" value="2"/>
</dbReference>
<dbReference type="SUPFAM" id="SSF49785">
    <property type="entry name" value="Galactose-binding domain-like"/>
    <property type="match status" value="2"/>
</dbReference>
<protein>
    <recommendedName>
        <fullName evidence="3">endo-1,4-beta-xylanase</fullName>
        <ecNumber evidence="3">3.2.1.8</ecNumber>
    </recommendedName>
</protein>
<evidence type="ECO:0000256" key="4">
    <source>
        <dbReference type="ARBA" id="ARBA00022651"/>
    </source>
</evidence>
<comment type="catalytic activity">
    <reaction evidence="1">
        <text>Endohydrolysis of (1-&gt;4)-beta-D-xylosidic linkages in xylans.</text>
        <dbReference type="EC" id="3.2.1.8"/>
    </reaction>
</comment>
<dbReference type="PANTHER" id="PTHR31490:SF88">
    <property type="entry name" value="BETA-XYLANASE"/>
    <property type="match status" value="1"/>
</dbReference>
<dbReference type="Pfam" id="PF00331">
    <property type="entry name" value="Glyco_hydro_10"/>
    <property type="match status" value="2"/>
</dbReference>
<proteinExistence type="inferred from homology"/>
<evidence type="ECO:0000256" key="3">
    <source>
        <dbReference type="ARBA" id="ARBA00012590"/>
    </source>
</evidence>
<evidence type="ECO:0000256" key="1">
    <source>
        <dbReference type="ARBA" id="ARBA00000681"/>
    </source>
</evidence>
<dbReference type="GO" id="GO:0045493">
    <property type="term" value="P:xylan catabolic process"/>
    <property type="evidence" value="ECO:0007669"/>
    <property type="project" value="UniProtKB-KW"/>
</dbReference>